<name>A0A518DXT2_9BACT</name>
<dbReference type="KEGG" id="lcre:Pla8534_44120"/>
<dbReference type="Proteomes" id="UP000317648">
    <property type="component" value="Chromosome"/>
</dbReference>
<dbReference type="EMBL" id="CP036433">
    <property type="protein sequence ID" value="QDU96591.1"/>
    <property type="molecule type" value="Genomic_DNA"/>
</dbReference>
<evidence type="ECO:0000313" key="2">
    <source>
        <dbReference type="EMBL" id="QDU96591.1"/>
    </source>
</evidence>
<feature type="compositionally biased region" description="Polar residues" evidence="1">
    <location>
        <begin position="1"/>
        <end position="10"/>
    </location>
</feature>
<sequence>MRTYHTSPQRKQGIPSLPHSLAPSLARRASVEDSSYQTINRR</sequence>
<organism evidence="2 3">
    <name type="scientific">Lignipirellula cremea</name>
    <dbReference type="NCBI Taxonomy" id="2528010"/>
    <lineage>
        <taxon>Bacteria</taxon>
        <taxon>Pseudomonadati</taxon>
        <taxon>Planctomycetota</taxon>
        <taxon>Planctomycetia</taxon>
        <taxon>Pirellulales</taxon>
        <taxon>Pirellulaceae</taxon>
        <taxon>Lignipirellula</taxon>
    </lineage>
</organism>
<protein>
    <submittedName>
        <fullName evidence="2">Uncharacterized protein</fullName>
    </submittedName>
</protein>
<feature type="compositionally biased region" description="Polar residues" evidence="1">
    <location>
        <begin position="32"/>
        <end position="42"/>
    </location>
</feature>
<evidence type="ECO:0000313" key="3">
    <source>
        <dbReference type="Proteomes" id="UP000317648"/>
    </source>
</evidence>
<accession>A0A518DXT2</accession>
<evidence type="ECO:0000256" key="1">
    <source>
        <dbReference type="SAM" id="MobiDB-lite"/>
    </source>
</evidence>
<keyword evidence="3" id="KW-1185">Reference proteome</keyword>
<feature type="region of interest" description="Disordered" evidence="1">
    <location>
        <begin position="1"/>
        <end position="42"/>
    </location>
</feature>
<gene>
    <name evidence="2" type="ORF">Pla8534_44120</name>
</gene>
<dbReference type="AlphaFoldDB" id="A0A518DXT2"/>
<reference evidence="2 3" key="1">
    <citation type="submission" date="2019-02" db="EMBL/GenBank/DDBJ databases">
        <title>Deep-cultivation of Planctomycetes and their phenomic and genomic characterization uncovers novel biology.</title>
        <authorList>
            <person name="Wiegand S."/>
            <person name="Jogler M."/>
            <person name="Boedeker C."/>
            <person name="Pinto D."/>
            <person name="Vollmers J."/>
            <person name="Rivas-Marin E."/>
            <person name="Kohn T."/>
            <person name="Peeters S.H."/>
            <person name="Heuer A."/>
            <person name="Rast P."/>
            <person name="Oberbeckmann S."/>
            <person name="Bunk B."/>
            <person name="Jeske O."/>
            <person name="Meyerdierks A."/>
            <person name="Storesund J.E."/>
            <person name="Kallscheuer N."/>
            <person name="Luecker S."/>
            <person name="Lage O.M."/>
            <person name="Pohl T."/>
            <person name="Merkel B.J."/>
            <person name="Hornburger P."/>
            <person name="Mueller R.-W."/>
            <person name="Bruemmer F."/>
            <person name="Labrenz M."/>
            <person name="Spormann A.M."/>
            <person name="Op den Camp H."/>
            <person name="Overmann J."/>
            <person name="Amann R."/>
            <person name="Jetten M.S.M."/>
            <person name="Mascher T."/>
            <person name="Medema M.H."/>
            <person name="Devos D.P."/>
            <person name="Kaster A.-K."/>
            <person name="Ovreas L."/>
            <person name="Rohde M."/>
            <person name="Galperin M.Y."/>
            <person name="Jogler C."/>
        </authorList>
    </citation>
    <scope>NUCLEOTIDE SEQUENCE [LARGE SCALE GENOMIC DNA]</scope>
    <source>
        <strain evidence="2 3">Pla85_3_4</strain>
    </source>
</reference>
<proteinExistence type="predicted"/>